<protein>
    <recommendedName>
        <fullName evidence="3">Outer membrane protein beta-barrel domain-containing protein</fullName>
    </recommendedName>
</protein>
<proteinExistence type="predicted"/>
<organism evidence="1 2">
    <name type="scientific">Candidatus Defluviibacterium haderslevense</name>
    <dbReference type="NCBI Taxonomy" id="2981993"/>
    <lineage>
        <taxon>Bacteria</taxon>
        <taxon>Pseudomonadati</taxon>
        <taxon>Bacteroidota</taxon>
        <taxon>Saprospiria</taxon>
        <taxon>Saprospirales</taxon>
        <taxon>Saprospiraceae</taxon>
        <taxon>Candidatus Defluviibacterium</taxon>
    </lineage>
</organism>
<evidence type="ECO:0000313" key="1">
    <source>
        <dbReference type="EMBL" id="MBK9716022.1"/>
    </source>
</evidence>
<evidence type="ECO:0008006" key="3">
    <source>
        <dbReference type="Google" id="ProtNLM"/>
    </source>
</evidence>
<comment type="caution">
    <text evidence="1">The sequence shown here is derived from an EMBL/GenBank/DDBJ whole genome shotgun (WGS) entry which is preliminary data.</text>
</comment>
<dbReference type="EMBL" id="JADKFW010000004">
    <property type="protein sequence ID" value="MBK9716022.1"/>
    <property type="molecule type" value="Genomic_DNA"/>
</dbReference>
<dbReference type="AlphaFoldDB" id="A0A9D7XFL0"/>
<evidence type="ECO:0000313" key="2">
    <source>
        <dbReference type="Proteomes" id="UP000808349"/>
    </source>
</evidence>
<accession>A0A9D7XFL0</accession>
<sequence length="216" mass="25425">MMYPIYSFRLLMMASYLLCTSDLMGQKKRNVELFAGPNLTNVQHIENGVKLYYTTPERPFYTIQYHFGVTINEGVFSKEDWSLSYGLSFEKRASAHTGFNKYIDESYGFLGIPIILNYKPLKNRDIRLEIGTNIQSLVYNSKYAYTKAFKNIQIDYVVGIQCRLWNKTHIGTRFLEPLLLMKDRSEIVPLDPNLPKVIRQFKTHSMELYFMYKFKI</sequence>
<gene>
    <name evidence="1" type="ORF">IPO85_00580</name>
</gene>
<name>A0A9D7XFL0_9BACT</name>
<reference evidence="1 2" key="1">
    <citation type="submission" date="2020-10" db="EMBL/GenBank/DDBJ databases">
        <title>Connecting structure to function with the recovery of over 1000 high-quality activated sludge metagenome-assembled genomes encoding full-length rRNA genes using long-read sequencing.</title>
        <authorList>
            <person name="Singleton C.M."/>
            <person name="Petriglieri F."/>
            <person name="Kristensen J.M."/>
            <person name="Kirkegaard R.H."/>
            <person name="Michaelsen T.Y."/>
            <person name="Andersen M.H."/>
            <person name="Karst S.M."/>
            <person name="Dueholm M.S."/>
            <person name="Nielsen P.H."/>
            <person name="Albertsen M."/>
        </authorList>
    </citation>
    <scope>NUCLEOTIDE SEQUENCE [LARGE SCALE GENOMIC DNA]</scope>
    <source>
        <strain evidence="1">Ribe_18-Q3-R11-54_BAT3C.373</strain>
    </source>
</reference>
<dbReference type="Proteomes" id="UP000808349">
    <property type="component" value="Unassembled WGS sequence"/>
</dbReference>